<feature type="region of interest" description="Disordered" evidence="5">
    <location>
        <begin position="1"/>
        <end position="23"/>
    </location>
</feature>
<evidence type="ECO:0000256" key="1">
    <source>
        <dbReference type="ARBA" id="ARBA00023015"/>
    </source>
</evidence>
<dbReference type="SUPFAM" id="SSF46689">
    <property type="entry name" value="Homeodomain-like"/>
    <property type="match status" value="1"/>
</dbReference>
<dbReference type="InterPro" id="IPR009057">
    <property type="entry name" value="Homeodomain-like_sf"/>
</dbReference>
<dbReference type="SUPFAM" id="SSF48498">
    <property type="entry name" value="Tetracyclin repressor-like, C-terminal domain"/>
    <property type="match status" value="1"/>
</dbReference>
<evidence type="ECO:0000256" key="4">
    <source>
        <dbReference type="PROSITE-ProRule" id="PRU00335"/>
    </source>
</evidence>
<keyword evidence="2 4" id="KW-0238">DNA-binding</keyword>
<feature type="domain" description="HTH tetR-type" evidence="6">
    <location>
        <begin position="23"/>
        <end position="83"/>
    </location>
</feature>
<dbReference type="AlphaFoldDB" id="A0A846YFC6"/>
<feature type="DNA-binding region" description="H-T-H motif" evidence="4">
    <location>
        <begin position="46"/>
        <end position="65"/>
    </location>
</feature>
<dbReference type="InterPro" id="IPR036271">
    <property type="entry name" value="Tet_transcr_reg_TetR-rel_C_sf"/>
</dbReference>
<keyword evidence="3" id="KW-0804">Transcription</keyword>
<evidence type="ECO:0000259" key="6">
    <source>
        <dbReference type="PROSITE" id="PS50977"/>
    </source>
</evidence>
<name>A0A846YFC6_9NOCA</name>
<comment type="caution">
    <text evidence="7">The sequence shown here is derived from an EMBL/GenBank/DDBJ whole genome shotgun (WGS) entry which is preliminary data.</text>
</comment>
<evidence type="ECO:0000313" key="8">
    <source>
        <dbReference type="Proteomes" id="UP000570678"/>
    </source>
</evidence>
<dbReference type="Proteomes" id="UP000570678">
    <property type="component" value="Unassembled WGS sequence"/>
</dbReference>
<dbReference type="PRINTS" id="PR00455">
    <property type="entry name" value="HTHTETR"/>
</dbReference>
<sequence>MDIAPEPRGPRKGRGRPPAGETPASVDEILTAALRVFARDGFAGASVAAINRELGVSHNLIHQRFGSKEALWYAVADWIFANAVTLLKIRPERTDLSPLEEFHAGIVRFLELQAEYPDVVRLISTEAAIESPRLTYLYDRHIQPISVLLAEPLKPLLQRKILHRDDLRSLHFLIAHGATAPYAALPLATRMSPADPLGKAAVRRHARLVADTIVAGIEARIARADEPP</sequence>
<proteinExistence type="predicted"/>
<organism evidence="7 8">
    <name type="scientific">Nocardia flavorosea</name>
    <dbReference type="NCBI Taxonomy" id="53429"/>
    <lineage>
        <taxon>Bacteria</taxon>
        <taxon>Bacillati</taxon>
        <taxon>Actinomycetota</taxon>
        <taxon>Actinomycetes</taxon>
        <taxon>Mycobacteriales</taxon>
        <taxon>Nocardiaceae</taxon>
        <taxon>Nocardia</taxon>
    </lineage>
</organism>
<dbReference type="InterPro" id="IPR050109">
    <property type="entry name" value="HTH-type_TetR-like_transc_reg"/>
</dbReference>
<dbReference type="PANTHER" id="PTHR30055:SF234">
    <property type="entry name" value="HTH-TYPE TRANSCRIPTIONAL REGULATOR BETI"/>
    <property type="match status" value="1"/>
</dbReference>
<protein>
    <submittedName>
        <fullName evidence="7">TetR/AcrR family transcriptional regulator</fullName>
    </submittedName>
</protein>
<dbReference type="GO" id="GO:0000976">
    <property type="term" value="F:transcription cis-regulatory region binding"/>
    <property type="evidence" value="ECO:0007669"/>
    <property type="project" value="TreeGrafter"/>
</dbReference>
<keyword evidence="1" id="KW-0805">Transcription regulation</keyword>
<keyword evidence="8" id="KW-1185">Reference proteome</keyword>
<dbReference type="Pfam" id="PF00440">
    <property type="entry name" value="TetR_N"/>
    <property type="match status" value="1"/>
</dbReference>
<accession>A0A846YFC6</accession>
<dbReference type="PANTHER" id="PTHR30055">
    <property type="entry name" value="HTH-TYPE TRANSCRIPTIONAL REGULATOR RUTR"/>
    <property type="match status" value="1"/>
</dbReference>
<evidence type="ECO:0000313" key="7">
    <source>
        <dbReference type="EMBL" id="NKY57415.1"/>
    </source>
</evidence>
<dbReference type="InterPro" id="IPR001647">
    <property type="entry name" value="HTH_TetR"/>
</dbReference>
<gene>
    <name evidence="7" type="ORF">HGA15_14885</name>
</gene>
<dbReference type="RefSeq" id="WP_062976015.1">
    <property type="nucleotide sequence ID" value="NZ_JAAXOT010000006.1"/>
</dbReference>
<evidence type="ECO:0000256" key="3">
    <source>
        <dbReference type="ARBA" id="ARBA00023163"/>
    </source>
</evidence>
<evidence type="ECO:0000256" key="2">
    <source>
        <dbReference type="ARBA" id="ARBA00023125"/>
    </source>
</evidence>
<reference evidence="7 8" key="1">
    <citation type="submission" date="2020-04" db="EMBL/GenBank/DDBJ databases">
        <title>MicrobeNet Type strains.</title>
        <authorList>
            <person name="Nicholson A.C."/>
        </authorList>
    </citation>
    <scope>NUCLEOTIDE SEQUENCE [LARGE SCALE GENOMIC DNA]</scope>
    <source>
        <strain evidence="7 8">JCM 3332</strain>
    </source>
</reference>
<dbReference type="EMBL" id="JAAXOT010000006">
    <property type="protein sequence ID" value="NKY57415.1"/>
    <property type="molecule type" value="Genomic_DNA"/>
</dbReference>
<dbReference type="PROSITE" id="PS50977">
    <property type="entry name" value="HTH_TETR_2"/>
    <property type="match status" value="1"/>
</dbReference>
<dbReference type="Gene3D" id="1.10.357.10">
    <property type="entry name" value="Tetracycline Repressor, domain 2"/>
    <property type="match status" value="1"/>
</dbReference>
<dbReference type="GO" id="GO:0003700">
    <property type="term" value="F:DNA-binding transcription factor activity"/>
    <property type="evidence" value="ECO:0007669"/>
    <property type="project" value="TreeGrafter"/>
</dbReference>
<evidence type="ECO:0000256" key="5">
    <source>
        <dbReference type="SAM" id="MobiDB-lite"/>
    </source>
</evidence>